<gene>
    <name evidence="2" type="ORF">MNBD_NITROSPINAE02-1546</name>
</gene>
<reference evidence="2" key="1">
    <citation type="submission" date="2018-06" db="EMBL/GenBank/DDBJ databases">
        <authorList>
            <person name="Zhirakovskaya E."/>
        </authorList>
    </citation>
    <scope>NUCLEOTIDE SEQUENCE</scope>
</reference>
<sequence length="92" mass="10727">MIVRNGYHHERDIQTGIGGVKVKAPRVRDLRSDEDDPIRFTSRILPPYLRRTKSLEDGYRESEQSWKETRAKQRSGSRISGCRNEGVRRESV</sequence>
<protein>
    <submittedName>
        <fullName evidence="2">Uncharacterized protein</fullName>
    </submittedName>
</protein>
<feature type="region of interest" description="Disordered" evidence="1">
    <location>
        <begin position="56"/>
        <end position="92"/>
    </location>
</feature>
<dbReference type="EMBL" id="UOGE01000021">
    <property type="protein sequence ID" value="VAX17386.1"/>
    <property type="molecule type" value="Genomic_DNA"/>
</dbReference>
<accession>A0A3B1BGH4</accession>
<proteinExistence type="predicted"/>
<feature type="compositionally biased region" description="Basic and acidic residues" evidence="1">
    <location>
        <begin position="56"/>
        <end position="71"/>
    </location>
</feature>
<name>A0A3B1BGH4_9ZZZZ</name>
<evidence type="ECO:0000313" key="2">
    <source>
        <dbReference type="EMBL" id="VAX17386.1"/>
    </source>
</evidence>
<evidence type="ECO:0000256" key="1">
    <source>
        <dbReference type="SAM" id="MobiDB-lite"/>
    </source>
</evidence>
<organism evidence="2">
    <name type="scientific">hydrothermal vent metagenome</name>
    <dbReference type="NCBI Taxonomy" id="652676"/>
    <lineage>
        <taxon>unclassified sequences</taxon>
        <taxon>metagenomes</taxon>
        <taxon>ecological metagenomes</taxon>
    </lineage>
</organism>
<dbReference type="AlphaFoldDB" id="A0A3B1BGH4"/>